<dbReference type="VEuPathDB" id="TriTrypDB:BSAL_41530"/>
<reference evidence="2" key="1">
    <citation type="submission" date="2015-09" db="EMBL/GenBank/DDBJ databases">
        <authorList>
            <consortium name="Pathogen Informatics"/>
        </authorList>
    </citation>
    <scope>NUCLEOTIDE SEQUENCE [LARGE SCALE GENOMIC DNA]</scope>
    <source>
        <strain evidence="2">Lake Konstanz</strain>
    </source>
</reference>
<protein>
    <submittedName>
        <fullName evidence="1">Uncharacterized protein</fullName>
    </submittedName>
</protein>
<proteinExistence type="predicted"/>
<name>A0A0S4JVS8_BODSA</name>
<organism evidence="1 2">
    <name type="scientific">Bodo saltans</name>
    <name type="common">Flagellated protozoan</name>
    <dbReference type="NCBI Taxonomy" id="75058"/>
    <lineage>
        <taxon>Eukaryota</taxon>
        <taxon>Discoba</taxon>
        <taxon>Euglenozoa</taxon>
        <taxon>Kinetoplastea</taxon>
        <taxon>Metakinetoplastina</taxon>
        <taxon>Eubodonida</taxon>
        <taxon>Bodonidae</taxon>
        <taxon>Bodo</taxon>
    </lineage>
</organism>
<dbReference type="Proteomes" id="UP000051952">
    <property type="component" value="Unassembled WGS sequence"/>
</dbReference>
<dbReference type="AlphaFoldDB" id="A0A0S4JVS8"/>
<keyword evidence="2" id="KW-1185">Reference proteome</keyword>
<dbReference type="OMA" id="MCACTEL"/>
<gene>
    <name evidence="1" type="ORF">BSAL_41530</name>
</gene>
<evidence type="ECO:0000313" key="1">
    <source>
        <dbReference type="EMBL" id="CUG93238.1"/>
    </source>
</evidence>
<evidence type="ECO:0000313" key="2">
    <source>
        <dbReference type="Proteomes" id="UP000051952"/>
    </source>
</evidence>
<accession>A0A0S4JVS8</accession>
<sequence length="354" mass="38776">MPITSSRASGVFLRFGLHEAMESSMWLPIQGHWNSEKRKVDLIGPDSSQYYDGPQREPPTTVVRANNEVTCSPTTLAISDAFSVSASCMKFHEYSRAQVVPFVNADNIERVWQSTIAFLAQSVFASQHVSYFAISARVITIGCFVERVTSSQFSIGIITQTHEDVSTPGNAASQELAAWFSSSLEGIVRSASDILPNVEVPVCRGFRQVRMTVRGEVGAQQVAVGHVIPPIHVVCHFDRHSLPSVALAAISCVKVFLLRPQESKLQGHCVQLVGNVAAATNADQFLPPLRSLSVPSQHHHNSHQGGGRGHFVFEHIFVSAPGETLIGVECCIKEEYRPFVAPLLQWIPPFLVLP</sequence>
<dbReference type="EMBL" id="CYKH01002133">
    <property type="protein sequence ID" value="CUG93238.1"/>
    <property type="molecule type" value="Genomic_DNA"/>
</dbReference>